<evidence type="ECO:0000313" key="1">
    <source>
        <dbReference type="EMBL" id="MFC4402546.1"/>
    </source>
</evidence>
<reference evidence="2" key="1">
    <citation type="journal article" date="2019" name="Int. J. Syst. Evol. Microbiol.">
        <title>The Global Catalogue of Microorganisms (GCM) 10K type strain sequencing project: providing services to taxonomists for standard genome sequencing and annotation.</title>
        <authorList>
            <consortium name="The Broad Institute Genomics Platform"/>
            <consortium name="The Broad Institute Genome Sequencing Center for Infectious Disease"/>
            <person name="Wu L."/>
            <person name="Ma J."/>
        </authorList>
    </citation>
    <scope>NUCLEOTIDE SEQUENCE [LARGE SCALE GENOMIC DNA]</scope>
    <source>
        <strain evidence="2">CCUG 37865</strain>
    </source>
</reference>
<dbReference type="Proteomes" id="UP001595882">
    <property type="component" value="Unassembled WGS sequence"/>
</dbReference>
<proteinExistence type="predicted"/>
<dbReference type="RefSeq" id="WP_390250240.1">
    <property type="nucleotide sequence ID" value="NZ_JBHSDT010000004.1"/>
</dbReference>
<protein>
    <submittedName>
        <fullName evidence="1">Uncharacterized protein</fullName>
    </submittedName>
</protein>
<evidence type="ECO:0000313" key="2">
    <source>
        <dbReference type="Proteomes" id="UP001595882"/>
    </source>
</evidence>
<name>A0ABV8WRP7_9BACI</name>
<keyword evidence="2" id="KW-1185">Reference proteome</keyword>
<gene>
    <name evidence="1" type="ORF">ACFOY7_05620</name>
</gene>
<sequence>MLILWFPVDIIGLVTNTNINQWSGREAGDKTSQINFLDKLTILVNEITCCSHYNNIVVIAIILHR</sequence>
<accession>A0ABV8WRP7</accession>
<organism evidence="1 2">
    <name type="scientific">Gracilibacillus xinjiangensis</name>
    <dbReference type="NCBI Taxonomy" id="1193282"/>
    <lineage>
        <taxon>Bacteria</taxon>
        <taxon>Bacillati</taxon>
        <taxon>Bacillota</taxon>
        <taxon>Bacilli</taxon>
        <taxon>Bacillales</taxon>
        <taxon>Bacillaceae</taxon>
        <taxon>Gracilibacillus</taxon>
    </lineage>
</organism>
<comment type="caution">
    <text evidence="1">The sequence shown here is derived from an EMBL/GenBank/DDBJ whole genome shotgun (WGS) entry which is preliminary data.</text>
</comment>
<dbReference type="EMBL" id="JBHSDT010000004">
    <property type="protein sequence ID" value="MFC4402546.1"/>
    <property type="molecule type" value="Genomic_DNA"/>
</dbReference>